<keyword evidence="2 3" id="KW-0129">CBS domain</keyword>
<accession>A0A0G4KJB7</accession>
<evidence type="ECO:0000256" key="3">
    <source>
        <dbReference type="PROSITE-ProRule" id="PRU00703"/>
    </source>
</evidence>
<gene>
    <name evidence="6" type="ORF">BN1708_009542</name>
</gene>
<dbReference type="Proteomes" id="UP000044602">
    <property type="component" value="Unassembled WGS sequence"/>
</dbReference>
<feature type="domain" description="CBS" evidence="5">
    <location>
        <begin position="141"/>
        <end position="198"/>
    </location>
</feature>
<dbReference type="InterPro" id="IPR000644">
    <property type="entry name" value="CBS_dom"/>
</dbReference>
<evidence type="ECO:0000259" key="5">
    <source>
        <dbReference type="PROSITE" id="PS51371"/>
    </source>
</evidence>
<evidence type="ECO:0000313" key="6">
    <source>
        <dbReference type="EMBL" id="CRK00381.1"/>
    </source>
</evidence>
<keyword evidence="7" id="KW-1185">Reference proteome</keyword>
<dbReference type="InterPro" id="IPR050511">
    <property type="entry name" value="AMPK_gamma/SDS23_families"/>
</dbReference>
<evidence type="ECO:0000256" key="2">
    <source>
        <dbReference type="ARBA" id="ARBA00023122"/>
    </source>
</evidence>
<dbReference type="PANTHER" id="PTHR13780">
    <property type="entry name" value="AMP-ACTIVATED PROTEIN KINASE, GAMMA REGULATORY SUBUNIT"/>
    <property type="match status" value="1"/>
</dbReference>
<evidence type="ECO:0000256" key="1">
    <source>
        <dbReference type="ARBA" id="ARBA00022737"/>
    </source>
</evidence>
<dbReference type="CDD" id="cd02205">
    <property type="entry name" value="CBS_pair_SF"/>
    <property type="match status" value="1"/>
</dbReference>
<keyword evidence="1" id="KW-0677">Repeat</keyword>
<dbReference type="Pfam" id="PF00571">
    <property type="entry name" value="CBS"/>
    <property type="match status" value="2"/>
</dbReference>
<dbReference type="PANTHER" id="PTHR13780:SF36">
    <property type="entry name" value="CBS DOMAIN-CONTAINING PROTEIN"/>
    <property type="match status" value="1"/>
</dbReference>
<dbReference type="SMART" id="SM00116">
    <property type="entry name" value="CBS"/>
    <property type="match status" value="2"/>
</dbReference>
<reference evidence="6 7" key="1">
    <citation type="submission" date="2015-05" db="EMBL/GenBank/DDBJ databases">
        <authorList>
            <person name="Wang D.B."/>
            <person name="Wang M."/>
        </authorList>
    </citation>
    <scope>NUCLEOTIDE SEQUENCE [LARGE SCALE GENOMIC DNA]</scope>
    <source>
        <strain evidence="6">VL1</strain>
    </source>
</reference>
<name>A0A0G4KJB7_VERLO</name>
<dbReference type="PROSITE" id="PS51371">
    <property type="entry name" value="CBS"/>
    <property type="match status" value="2"/>
</dbReference>
<feature type="region of interest" description="Disordered" evidence="4">
    <location>
        <begin position="311"/>
        <end position="350"/>
    </location>
</feature>
<evidence type="ECO:0000256" key="4">
    <source>
        <dbReference type="SAM" id="MobiDB-lite"/>
    </source>
</evidence>
<feature type="domain" description="CBS" evidence="5">
    <location>
        <begin position="67"/>
        <end position="124"/>
    </location>
</feature>
<organism evidence="6 7">
    <name type="scientific">Verticillium longisporum</name>
    <name type="common">Verticillium dahliae var. longisporum</name>
    <dbReference type="NCBI Taxonomy" id="100787"/>
    <lineage>
        <taxon>Eukaryota</taxon>
        <taxon>Fungi</taxon>
        <taxon>Dikarya</taxon>
        <taxon>Ascomycota</taxon>
        <taxon>Pezizomycotina</taxon>
        <taxon>Sordariomycetes</taxon>
        <taxon>Hypocreomycetidae</taxon>
        <taxon>Glomerellales</taxon>
        <taxon>Plectosphaerellaceae</taxon>
        <taxon>Verticillium</taxon>
    </lineage>
</organism>
<proteinExistence type="predicted"/>
<protein>
    <recommendedName>
        <fullName evidence="5">CBS domain-containing protein</fullName>
    </recommendedName>
</protein>
<sequence>MNAVLIRQNASATTAISTFDYNDLNAYLLVVVGLANPDEGQVSLFDEIATKAQDGTPITLQDIQPICRKESLVTLPFDETLDKAIEIFGSGIHRVLVCGPSGDVVGMLSQLKLVEFFWNEGINFPAIDRLYPAILRDLAIGTQQIIAVNSDTVLAEALALMNTEGLTSVAVIDNARNVVGNISTADVKHLTNAASAPLLKQSCLHFISVILSERGVEHGRDSFPVFYVNPYSTLAHTSQSSSQRMLIASPATPLLGPSSSVLVPPTGAVPPAPLPTQQQHSVPASALPGSHLSGRLSGVVSLTDILNLFAKSSGLHPSDPGEQRARRRRSSSSSMRPSIESARASIDARR</sequence>
<dbReference type="AlphaFoldDB" id="A0A0G4KJB7"/>
<feature type="compositionally biased region" description="Low complexity" evidence="4">
    <location>
        <begin position="331"/>
        <end position="343"/>
    </location>
</feature>
<dbReference type="GO" id="GO:0004865">
    <property type="term" value="F:protein serine/threonine phosphatase inhibitor activity"/>
    <property type="evidence" value="ECO:0007669"/>
    <property type="project" value="TreeGrafter"/>
</dbReference>
<dbReference type="GO" id="GO:0042149">
    <property type="term" value="P:cellular response to glucose starvation"/>
    <property type="evidence" value="ECO:0007669"/>
    <property type="project" value="TreeGrafter"/>
</dbReference>
<dbReference type="Gene3D" id="3.10.580.10">
    <property type="entry name" value="CBS-domain"/>
    <property type="match status" value="2"/>
</dbReference>
<feature type="region of interest" description="Disordered" evidence="4">
    <location>
        <begin position="258"/>
        <end position="288"/>
    </location>
</feature>
<dbReference type="EMBL" id="CVQH01001336">
    <property type="protein sequence ID" value="CRK00381.1"/>
    <property type="molecule type" value="Genomic_DNA"/>
</dbReference>
<evidence type="ECO:0000313" key="7">
    <source>
        <dbReference type="Proteomes" id="UP000044602"/>
    </source>
</evidence>
<dbReference type="InterPro" id="IPR046342">
    <property type="entry name" value="CBS_dom_sf"/>
</dbReference>
<dbReference type="STRING" id="100787.A0A0G4KJB7"/>
<dbReference type="SUPFAM" id="SSF54631">
    <property type="entry name" value="CBS-domain pair"/>
    <property type="match status" value="1"/>
</dbReference>